<dbReference type="Gene3D" id="1.10.760.10">
    <property type="entry name" value="Cytochrome c-like domain"/>
    <property type="match status" value="1"/>
</dbReference>
<keyword evidence="11" id="KW-0732">Signal</keyword>
<feature type="domain" description="Cytochrome c" evidence="12">
    <location>
        <begin position="143"/>
        <end position="230"/>
    </location>
</feature>
<dbReference type="EMBL" id="SSMQ01000021">
    <property type="protein sequence ID" value="TKD05269.1"/>
    <property type="molecule type" value="Genomic_DNA"/>
</dbReference>
<keyword evidence="5 9" id="KW-0479">Metal-binding</keyword>
<feature type="transmembrane region" description="Helical" evidence="10">
    <location>
        <begin position="504"/>
        <end position="529"/>
    </location>
</feature>
<evidence type="ECO:0000256" key="1">
    <source>
        <dbReference type="ARBA" id="ARBA00004141"/>
    </source>
</evidence>
<protein>
    <submittedName>
        <fullName evidence="13">C-type cytochrome</fullName>
    </submittedName>
</protein>
<evidence type="ECO:0000256" key="11">
    <source>
        <dbReference type="SAM" id="SignalP"/>
    </source>
</evidence>
<accession>A0A4U1JAI3</accession>
<dbReference type="SUPFAM" id="SSF46626">
    <property type="entry name" value="Cytochrome c"/>
    <property type="match status" value="1"/>
</dbReference>
<evidence type="ECO:0000256" key="3">
    <source>
        <dbReference type="ARBA" id="ARBA00022617"/>
    </source>
</evidence>
<feature type="chain" id="PRO_5020507421" evidence="11">
    <location>
        <begin position="30"/>
        <end position="658"/>
    </location>
</feature>
<evidence type="ECO:0000256" key="9">
    <source>
        <dbReference type="PROSITE-ProRule" id="PRU00433"/>
    </source>
</evidence>
<dbReference type="PROSITE" id="PS51007">
    <property type="entry name" value="CYTC"/>
    <property type="match status" value="1"/>
</dbReference>
<evidence type="ECO:0000313" key="13">
    <source>
        <dbReference type="EMBL" id="TKD05269.1"/>
    </source>
</evidence>
<evidence type="ECO:0000256" key="8">
    <source>
        <dbReference type="ARBA" id="ARBA00023136"/>
    </source>
</evidence>
<feature type="transmembrane region" description="Helical" evidence="10">
    <location>
        <begin position="405"/>
        <end position="423"/>
    </location>
</feature>
<dbReference type="InterPro" id="IPR009056">
    <property type="entry name" value="Cyt_c-like_dom"/>
</dbReference>
<feature type="transmembrane region" description="Helical" evidence="10">
    <location>
        <begin position="462"/>
        <end position="483"/>
    </location>
</feature>
<dbReference type="GO" id="GO:0015093">
    <property type="term" value="F:ferrous iron transmembrane transporter activity"/>
    <property type="evidence" value="ECO:0007669"/>
    <property type="project" value="TreeGrafter"/>
</dbReference>
<dbReference type="Proteomes" id="UP000309215">
    <property type="component" value="Unassembled WGS sequence"/>
</dbReference>
<evidence type="ECO:0000256" key="7">
    <source>
        <dbReference type="ARBA" id="ARBA00023004"/>
    </source>
</evidence>
<proteinExistence type="inferred from homology"/>
<dbReference type="RefSeq" id="WP_136930817.1">
    <property type="nucleotide sequence ID" value="NZ_SSMQ01000021.1"/>
</dbReference>
<feature type="transmembrane region" description="Helical" evidence="10">
    <location>
        <begin position="576"/>
        <end position="601"/>
    </location>
</feature>
<evidence type="ECO:0000256" key="5">
    <source>
        <dbReference type="ARBA" id="ARBA00022723"/>
    </source>
</evidence>
<sequence>MIFIFARLRSLVALLAAALVVVAAPLARADYGDPPEVEAQRLVHVLGYVGADYGGAVDHGAITNQGEYDEQLSLLDDGAKIAGRIQPALPADAPRVDLPSLVGKVRTLVDKKAPASEVTAATLDARTAILGAFRLAEAPAAAPNAERGRAIFQKHCTECHGEQGRGDTPKAATLNPRPANFWDPDVADGMTPFRVASTVRFGVQGTAMVPFSQLSEAERWDVAFYVVSLRHTEAPADGSPTYALGELATRSDGSLREELLSAGIAQDRVSATLADLRKRAPYEDRAARSPLALARAKLDRARVALQRGDREGAKGQIIDSYLEGVEPVEAQLKSMDAGVVARIEDHYMGLRAALDRGETPAELNASISRTLAELTAAESRLKEGAKRTSFVSTAISSGGIVVREGVEAALLVAALLGLAAQAGHGDKKRYVHAGWAVAIVLGMLTFLLSLRLVTISGAKRELIEGVTALLATAVLFYVSYSLLAKREVQRWMRFLKEHISPRKAALSLFGVSFLAAYREAFETVLFYQALLASDASSLAAVVGAAVGAVVLVIIVSAYTRAGRFAPPQVFFRISSYLLYGLAVVFIGQGLSALQMAGVVPAHRVGLPSVPVVGFYPTLETITAQLILLALAVGAYVWNKRSPAAGPPPRGATPAPAKG</sequence>
<dbReference type="GO" id="GO:0046872">
    <property type="term" value="F:metal ion binding"/>
    <property type="evidence" value="ECO:0007669"/>
    <property type="project" value="UniProtKB-KW"/>
</dbReference>
<keyword evidence="3 9" id="KW-0349">Heme</keyword>
<evidence type="ECO:0000259" key="12">
    <source>
        <dbReference type="PROSITE" id="PS51007"/>
    </source>
</evidence>
<dbReference type="AlphaFoldDB" id="A0A4U1JAI3"/>
<evidence type="ECO:0000313" key="14">
    <source>
        <dbReference type="Proteomes" id="UP000309215"/>
    </source>
</evidence>
<dbReference type="PANTHER" id="PTHR31632:SF2">
    <property type="entry name" value="PLASMA MEMBRANE IRON PERMEASE"/>
    <property type="match status" value="1"/>
</dbReference>
<evidence type="ECO:0000256" key="10">
    <source>
        <dbReference type="SAM" id="Phobius"/>
    </source>
</evidence>
<feature type="transmembrane region" description="Helical" evidence="10">
    <location>
        <begin position="430"/>
        <end position="450"/>
    </location>
</feature>
<dbReference type="Pfam" id="PF00034">
    <property type="entry name" value="Cytochrom_C"/>
    <property type="match status" value="1"/>
</dbReference>
<keyword evidence="8 10" id="KW-0472">Membrane</keyword>
<keyword evidence="4 10" id="KW-0812">Transmembrane</keyword>
<feature type="transmembrane region" description="Helical" evidence="10">
    <location>
        <begin position="621"/>
        <end position="638"/>
    </location>
</feature>
<dbReference type="GO" id="GO:0020037">
    <property type="term" value="F:heme binding"/>
    <property type="evidence" value="ECO:0007669"/>
    <property type="project" value="InterPro"/>
</dbReference>
<gene>
    <name evidence="13" type="ORF">E8A74_20935</name>
</gene>
<comment type="similarity">
    <text evidence="2">Belongs to the oxidase-dependent Fe transporter (OFeT) (TC 9.A.10.1) family.</text>
</comment>
<evidence type="ECO:0000256" key="2">
    <source>
        <dbReference type="ARBA" id="ARBA00008333"/>
    </source>
</evidence>
<dbReference type="InterPro" id="IPR036909">
    <property type="entry name" value="Cyt_c-like_dom_sf"/>
</dbReference>
<feature type="transmembrane region" description="Helical" evidence="10">
    <location>
        <begin position="535"/>
        <end position="555"/>
    </location>
</feature>
<dbReference type="InterPro" id="IPR004923">
    <property type="entry name" value="FTR1/Fip1/EfeU"/>
</dbReference>
<reference evidence="13 14" key="1">
    <citation type="submission" date="2019-04" db="EMBL/GenBank/DDBJ databases">
        <authorList>
            <person name="Li Y."/>
            <person name="Wang J."/>
        </authorList>
    </citation>
    <scope>NUCLEOTIDE SEQUENCE [LARGE SCALE GENOMIC DNA]</scope>
    <source>
        <strain evidence="13 14">DSM 14668</strain>
    </source>
</reference>
<name>A0A4U1JAI3_9BACT</name>
<evidence type="ECO:0000256" key="4">
    <source>
        <dbReference type="ARBA" id="ARBA00022692"/>
    </source>
</evidence>
<evidence type="ECO:0000256" key="6">
    <source>
        <dbReference type="ARBA" id="ARBA00022989"/>
    </source>
</evidence>
<feature type="signal peptide" evidence="11">
    <location>
        <begin position="1"/>
        <end position="29"/>
    </location>
</feature>
<comment type="caution">
    <text evidence="13">The sequence shown here is derived from an EMBL/GenBank/DDBJ whole genome shotgun (WGS) entry which is preliminary data.</text>
</comment>
<keyword evidence="6 10" id="KW-1133">Transmembrane helix</keyword>
<dbReference type="GO" id="GO:0033573">
    <property type="term" value="C:high-affinity iron permease complex"/>
    <property type="evidence" value="ECO:0007669"/>
    <property type="project" value="InterPro"/>
</dbReference>
<dbReference type="Pfam" id="PF03239">
    <property type="entry name" value="FTR1"/>
    <property type="match status" value="1"/>
</dbReference>
<organism evidence="13 14">
    <name type="scientific">Polyangium fumosum</name>
    <dbReference type="NCBI Taxonomy" id="889272"/>
    <lineage>
        <taxon>Bacteria</taxon>
        <taxon>Pseudomonadati</taxon>
        <taxon>Myxococcota</taxon>
        <taxon>Polyangia</taxon>
        <taxon>Polyangiales</taxon>
        <taxon>Polyangiaceae</taxon>
        <taxon>Polyangium</taxon>
    </lineage>
</organism>
<dbReference type="PANTHER" id="PTHR31632">
    <property type="entry name" value="IRON TRANSPORTER FTH1"/>
    <property type="match status" value="1"/>
</dbReference>
<keyword evidence="14" id="KW-1185">Reference proteome</keyword>
<dbReference type="OrthoDB" id="9765171at2"/>
<comment type="subcellular location">
    <subcellularLocation>
        <location evidence="1">Membrane</location>
        <topology evidence="1">Multi-pass membrane protein</topology>
    </subcellularLocation>
</comment>
<dbReference type="GO" id="GO:0009055">
    <property type="term" value="F:electron transfer activity"/>
    <property type="evidence" value="ECO:0007669"/>
    <property type="project" value="InterPro"/>
</dbReference>
<keyword evidence="7 9" id="KW-0408">Iron</keyword>